<feature type="transmembrane region" description="Helical" evidence="1">
    <location>
        <begin position="76"/>
        <end position="96"/>
    </location>
</feature>
<dbReference type="EMBL" id="MTYJ01000151">
    <property type="protein sequence ID" value="OQV12181.1"/>
    <property type="molecule type" value="Genomic_DNA"/>
</dbReference>
<proteinExistence type="predicted"/>
<feature type="transmembrane region" description="Helical" evidence="1">
    <location>
        <begin position="39"/>
        <end position="64"/>
    </location>
</feature>
<sequence>MLIVWKTYFSARSQTIIPGDGKLMAQKTLQRRLQMAKMLLLTFAWTVLCNVPYFVLVGQFGWVLNADPISGLWQQVLSTSQYAFTPCILLLSNVEYRSRLLQILRRMARAKSISHGDSDGAAHT</sequence>
<dbReference type="OrthoDB" id="10632548at2759"/>
<accession>A0A1W0WAG1</accession>
<protein>
    <submittedName>
        <fullName evidence="2">Uncharacterized protein</fullName>
    </submittedName>
</protein>
<dbReference type="Gene3D" id="1.20.1070.10">
    <property type="entry name" value="Rhodopsin 7-helix transmembrane proteins"/>
    <property type="match status" value="1"/>
</dbReference>
<dbReference type="SUPFAM" id="SSF81321">
    <property type="entry name" value="Family A G protein-coupled receptor-like"/>
    <property type="match status" value="1"/>
</dbReference>
<organism evidence="2 3">
    <name type="scientific">Hypsibius exemplaris</name>
    <name type="common">Freshwater tardigrade</name>
    <dbReference type="NCBI Taxonomy" id="2072580"/>
    <lineage>
        <taxon>Eukaryota</taxon>
        <taxon>Metazoa</taxon>
        <taxon>Ecdysozoa</taxon>
        <taxon>Tardigrada</taxon>
        <taxon>Eutardigrada</taxon>
        <taxon>Parachela</taxon>
        <taxon>Hypsibioidea</taxon>
        <taxon>Hypsibiidae</taxon>
        <taxon>Hypsibius</taxon>
    </lineage>
</organism>
<keyword evidence="1" id="KW-1133">Transmembrane helix</keyword>
<reference evidence="3" key="1">
    <citation type="submission" date="2017-01" db="EMBL/GenBank/DDBJ databases">
        <title>Comparative genomics of anhydrobiosis in the tardigrade Hypsibius dujardini.</title>
        <authorList>
            <person name="Yoshida Y."/>
            <person name="Koutsovoulos G."/>
            <person name="Laetsch D."/>
            <person name="Stevens L."/>
            <person name="Kumar S."/>
            <person name="Horikawa D."/>
            <person name="Ishino K."/>
            <person name="Komine S."/>
            <person name="Tomita M."/>
            <person name="Blaxter M."/>
            <person name="Arakawa K."/>
        </authorList>
    </citation>
    <scope>NUCLEOTIDE SEQUENCE [LARGE SCALE GENOMIC DNA]</scope>
    <source>
        <strain evidence="3">Z151</strain>
    </source>
</reference>
<comment type="caution">
    <text evidence="2">The sequence shown here is derived from an EMBL/GenBank/DDBJ whole genome shotgun (WGS) entry which is preliminary data.</text>
</comment>
<name>A0A1W0WAG1_HYPEX</name>
<keyword evidence="3" id="KW-1185">Reference proteome</keyword>
<evidence type="ECO:0000313" key="2">
    <source>
        <dbReference type="EMBL" id="OQV12181.1"/>
    </source>
</evidence>
<evidence type="ECO:0000256" key="1">
    <source>
        <dbReference type="SAM" id="Phobius"/>
    </source>
</evidence>
<keyword evidence="1" id="KW-0812">Transmembrane</keyword>
<dbReference type="AlphaFoldDB" id="A0A1W0WAG1"/>
<keyword evidence="1" id="KW-0472">Membrane</keyword>
<gene>
    <name evidence="2" type="ORF">BV898_13523</name>
</gene>
<dbReference type="Proteomes" id="UP000192578">
    <property type="component" value="Unassembled WGS sequence"/>
</dbReference>
<evidence type="ECO:0000313" key="3">
    <source>
        <dbReference type="Proteomes" id="UP000192578"/>
    </source>
</evidence>